<evidence type="ECO:0000313" key="1">
    <source>
        <dbReference type="EMBL" id="KAK9139618.1"/>
    </source>
</evidence>
<protein>
    <submittedName>
        <fullName evidence="1">Uncharacterized protein</fullName>
    </submittedName>
</protein>
<sequence length="84" mass="9936">MLAPSLLARSHIPDILDMSAFIPATKNVFSYHDTFWSFWMNSEPERCESEEFHLSATHLRYPQSPRNRDIDLLSPPDRYIRTLR</sequence>
<dbReference type="EMBL" id="JBBNAG010000004">
    <property type="protein sequence ID" value="KAK9139618.1"/>
    <property type="molecule type" value="Genomic_DNA"/>
</dbReference>
<gene>
    <name evidence="1" type="ORF">Scep_009299</name>
</gene>
<reference evidence="1 2" key="1">
    <citation type="submission" date="2024-01" db="EMBL/GenBank/DDBJ databases">
        <title>Genome assemblies of Stephania.</title>
        <authorList>
            <person name="Yang L."/>
        </authorList>
    </citation>
    <scope>NUCLEOTIDE SEQUENCE [LARGE SCALE GENOMIC DNA]</scope>
    <source>
        <strain evidence="1">JXDWG</strain>
        <tissue evidence="1">Leaf</tissue>
    </source>
</reference>
<keyword evidence="2" id="KW-1185">Reference proteome</keyword>
<accession>A0AAP0JSW2</accession>
<organism evidence="1 2">
    <name type="scientific">Stephania cephalantha</name>
    <dbReference type="NCBI Taxonomy" id="152367"/>
    <lineage>
        <taxon>Eukaryota</taxon>
        <taxon>Viridiplantae</taxon>
        <taxon>Streptophyta</taxon>
        <taxon>Embryophyta</taxon>
        <taxon>Tracheophyta</taxon>
        <taxon>Spermatophyta</taxon>
        <taxon>Magnoliopsida</taxon>
        <taxon>Ranunculales</taxon>
        <taxon>Menispermaceae</taxon>
        <taxon>Menispermoideae</taxon>
        <taxon>Cissampelideae</taxon>
        <taxon>Stephania</taxon>
    </lineage>
</organism>
<dbReference type="Proteomes" id="UP001419268">
    <property type="component" value="Unassembled WGS sequence"/>
</dbReference>
<name>A0AAP0JSW2_9MAGN</name>
<evidence type="ECO:0000313" key="2">
    <source>
        <dbReference type="Proteomes" id="UP001419268"/>
    </source>
</evidence>
<dbReference type="AlphaFoldDB" id="A0AAP0JSW2"/>
<comment type="caution">
    <text evidence="1">The sequence shown here is derived from an EMBL/GenBank/DDBJ whole genome shotgun (WGS) entry which is preliminary data.</text>
</comment>
<proteinExistence type="predicted"/>